<keyword evidence="3 5" id="KW-0378">Hydrolase</keyword>
<dbReference type="PANTHER" id="PTHR43806">
    <property type="entry name" value="PEPTIDASE S8"/>
    <property type="match status" value="1"/>
</dbReference>
<sequence>MVNERMNDIYDAISDNKDTFKLEDGKIDEKLNEIETSSLRKRGKNSNVKTKFLFQNKNRKSKTTSQGLSNSNVEYIPFESQLVSHLCPVLNYYTVKAYLSKKVAEKVRLMPNVISCEIAGKLEKPKYKKYNIHTAKATKATTNKFKRDTTSSTYYNINDIKKETGWSSVGVQANASRHLSVLSQYNYNSTLVKSYDDNYYYPTSGGQFIDMYFIDEGISVNHIDFKTYKGKTFERTVSCDMTVEYGELGIMTEEKKRNCDITSSDQFHGTSSASVAAGYKYGVAKRANIHMIATDFYDYDFLVALDYIKTHGKPYKSIINVSRNGIDTFQKNIQNKINEVVNAGFLIFASAGNDGQDACDKTYRNKFVGYDNVIGVASTFNDESSLSGIYTEAYYSNYGECIDFHAPGFVTTADFTGCSRTSSTTCSEFDYVEGTSFASPIVAGLAALIMSEHPNTKYTYKTMRETLINMSIKNIVKKMGSKTTPNRFVNNGKHIVYSSDNKYSGCGTLAGNTQCSNGCCSKDNVCVNPMNDKNGLCQINNGCQSNFGSCDVMMIDPVDAYGISLDTIIKSININHAFINNL</sequence>
<dbReference type="STRING" id="1754191.A0A1Y1VCE7"/>
<evidence type="ECO:0000256" key="2">
    <source>
        <dbReference type="ARBA" id="ARBA00022670"/>
    </source>
</evidence>
<dbReference type="Gene3D" id="3.40.50.200">
    <property type="entry name" value="Peptidase S8/S53 domain"/>
    <property type="match status" value="1"/>
</dbReference>
<dbReference type="PROSITE" id="PS51892">
    <property type="entry name" value="SUBTILASE"/>
    <property type="match status" value="1"/>
</dbReference>
<dbReference type="GO" id="GO:0004252">
    <property type="term" value="F:serine-type endopeptidase activity"/>
    <property type="evidence" value="ECO:0007669"/>
    <property type="project" value="UniProtKB-UniRule"/>
</dbReference>
<organism evidence="7 8">
    <name type="scientific">Piromyces finnis</name>
    <dbReference type="NCBI Taxonomy" id="1754191"/>
    <lineage>
        <taxon>Eukaryota</taxon>
        <taxon>Fungi</taxon>
        <taxon>Fungi incertae sedis</taxon>
        <taxon>Chytridiomycota</taxon>
        <taxon>Chytridiomycota incertae sedis</taxon>
        <taxon>Neocallimastigomycetes</taxon>
        <taxon>Neocallimastigales</taxon>
        <taxon>Neocallimastigaceae</taxon>
        <taxon>Piromyces</taxon>
    </lineage>
</organism>
<reference evidence="7 8" key="2">
    <citation type="submission" date="2016-08" db="EMBL/GenBank/DDBJ databases">
        <title>Pervasive Adenine N6-methylation of Active Genes in Fungi.</title>
        <authorList>
            <consortium name="DOE Joint Genome Institute"/>
            <person name="Mondo S.J."/>
            <person name="Dannebaum R.O."/>
            <person name="Kuo R.C."/>
            <person name="Labutti K."/>
            <person name="Haridas S."/>
            <person name="Kuo A."/>
            <person name="Salamov A."/>
            <person name="Ahrendt S.R."/>
            <person name="Lipzen A."/>
            <person name="Sullivan W."/>
            <person name="Andreopoulos W.B."/>
            <person name="Clum A."/>
            <person name="Lindquist E."/>
            <person name="Daum C."/>
            <person name="Ramamoorthy G.K."/>
            <person name="Gryganskyi A."/>
            <person name="Culley D."/>
            <person name="Magnuson J.K."/>
            <person name="James T.Y."/>
            <person name="O'Malley M.A."/>
            <person name="Stajich J.E."/>
            <person name="Spatafora J.W."/>
            <person name="Visel A."/>
            <person name="Grigoriev I.V."/>
        </authorList>
    </citation>
    <scope>NUCLEOTIDE SEQUENCE [LARGE SCALE GENOMIC DNA]</scope>
    <source>
        <strain evidence="8">finn</strain>
    </source>
</reference>
<gene>
    <name evidence="7" type="ORF">BCR36DRAFT_582493</name>
</gene>
<feature type="domain" description="Peptidase S8/S53" evidence="6">
    <location>
        <begin position="214"/>
        <end position="477"/>
    </location>
</feature>
<dbReference type="OrthoDB" id="2146718at2759"/>
<dbReference type="InterPro" id="IPR000209">
    <property type="entry name" value="Peptidase_S8/S53_dom"/>
</dbReference>
<dbReference type="PANTHER" id="PTHR43806:SF11">
    <property type="entry name" value="CEREVISIN-RELATED"/>
    <property type="match status" value="1"/>
</dbReference>
<dbReference type="AlphaFoldDB" id="A0A1Y1VCE7"/>
<comment type="caution">
    <text evidence="7">The sequence shown here is derived from an EMBL/GenBank/DDBJ whole genome shotgun (WGS) entry which is preliminary data.</text>
</comment>
<keyword evidence="4 5" id="KW-0720">Serine protease</keyword>
<reference evidence="7 8" key="1">
    <citation type="submission" date="2016-08" db="EMBL/GenBank/DDBJ databases">
        <title>Genomes of anaerobic fungi encode conserved fungal cellulosomes for biomass hydrolysis.</title>
        <authorList>
            <consortium name="DOE Joint Genome Institute"/>
            <person name="Haitjema C.H."/>
            <person name="Gilmore S.P."/>
            <person name="Henske J.K."/>
            <person name="Solomon K.V."/>
            <person name="De Groot R."/>
            <person name="Kuo A."/>
            <person name="Mondo S.J."/>
            <person name="Salamov A.A."/>
            <person name="Labutti K."/>
            <person name="Zhao Z."/>
            <person name="Chiniquy J."/>
            <person name="Barry K."/>
            <person name="Brewer H.M."/>
            <person name="Purvine S.O."/>
            <person name="Wright A.T."/>
            <person name="Boxma B."/>
            <person name="Van Alen T."/>
            <person name="Hackstein J.H."/>
            <person name="Baker S.E."/>
            <person name="Grigoriev I.V."/>
            <person name="O'Malley M.A."/>
        </authorList>
    </citation>
    <scope>NUCLEOTIDE SEQUENCE [LARGE SCALE GENOMIC DNA]</scope>
    <source>
        <strain evidence="8">finn</strain>
    </source>
</reference>
<dbReference type="InterPro" id="IPR036852">
    <property type="entry name" value="Peptidase_S8/S53_dom_sf"/>
</dbReference>
<dbReference type="GO" id="GO:0006508">
    <property type="term" value="P:proteolysis"/>
    <property type="evidence" value="ECO:0007669"/>
    <property type="project" value="UniProtKB-KW"/>
</dbReference>
<evidence type="ECO:0000256" key="3">
    <source>
        <dbReference type="ARBA" id="ARBA00022801"/>
    </source>
</evidence>
<dbReference type="SUPFAM" id="SSF52743">
    <property type="entry name" value="Subtilisin-like"/>
    <property type="match status" value="1"/>
</dbReference>
<accession>A0A1Y1VCE7</accession>
<evidence type="ECO:0000256" key="4">
    <source>
        <dbReference type="ARBA" id="ARBA00022825"/>
    </source>
</evidence>
<dbReference type="Proteomes" id="UP000193719">
    <property type="component" value="Unassembled WGS sequence"/>
</dbReference>
<dbReference type="Pfam" id="PF00082">
    <property type="entry name" value="Peptidase_S8"/>
    <property type="match status" value="1"/>
</dbReference>
<evidence type="ECO:0000256" key="1">
    <source>
        <dbReference type="ARBA" id="ARBA00011073"/>
    </source>
</evidence>
<evidence type="ECO:0000313" key="7">
    <source>
        <dbReference type="EMBL" id="ORX52546.1"/>
    </source>
</evidence>
<dbReference type="PROSITE" id="PS00138">
    <property type="entry name" value="SUBTILASE_SER"/>
    <property type="match status" value="1"/>
</dbReference>
<feature type="active site" description="Charge relay system" evidence="5">
    <location>
        <position position="268"/>
    </location>
</feature>
<dbReference type="PRINTS" id="PR00723">
    <property type="entry name" value="SUBTILISIN"/>
</dbReference>
<feature type="active site" description="Charge relay system" evidence="5">
    <location>
        <position position="436"/>
    </location>
</feature>
<keyword evidence="8" id="KW-1185">Reference proteome</keyword>
<dbReference type="InterPro" id="IPR015500">
    <property type="entry name" value="Peptidase_S8_subtilisin-rel"/>
</dbReference>
<evidence type="ECO:0000259" key="6">
    <source>
        <dbReference type="Pfam" id="PF00082"/>
    </source>
</evidence>
<dbReference type="InterPro" id="IPR050131">
    <property type="entry name" value="Peptidase_S8_subtilisin-like"/>
</dbReference>
<keyword evidence="2 5" id="KW-0645">Protease</keyword>
<dbReference type="GO" id="GO:0005615">
    <property type="term" value="C:extracellular space"/>
    <property type="evidence" value="ECO:0007669"/>
    <property type="project" value="TreeGrafter"/>
</dbReference>
<dbReference type="EMBL" id="MCFH01000015">
    <property type="protein sequence ID" value="ORX52546.1"/>
    <property type="molecule type" value="Genomic_DNA"/>
</dbReference>
<dbReference type="InterPro" id="IPR023828">
    <property type="entry name" value="Peptidase_S8_Ser-AS"/>
</dbReference>
<feature type="active site" description="Charge relay system" evidence="5">
    <location>
        <position position="215"/>
    </location>
</feature>
<comment type="similarity">
    <text evidence="1 5">Belongs to the peptidase S8 family.</text>
</comment>
<name>A0A1Y1VCE7_9FUNG</name>
<protein>
    <submittedName>
        <fullName evidence="7">Subtilisin-like protein</fullName>
    </submittedName>
</protein>
<evidence type="ECO:0000256" key="5">
    <source>
        <dbReference type="PROSITE-ProRule" id="PRU01240"/>
    </source>
</evidence>
<proteinExistence type="inferred from homology"/>
<evidence type="ECO:0000313" key="8">
    <source>
        <dbReference type="Proteomes" id="UP000193719"/>
    </source>
</evidence>